<dbReference type="GO" id="GO:0004672">
    <property type="term" value="F:protein kinase activity"/>
    <property type="evidence" value="ECO:0007669"/>
    <property type="project" value="InterPro"/>
</dbReference>
<dbReference type="AlphaFoldDB" id="X1D8Q2"/>
<dbReference type="Pfam" id="PF00069">
    <property type="entry name" value="Pkinase"/>
    <property type="match status" value="1"/>
</dbReference>
<dbReference type="EMBL" id="BART01034410">
    <property type="protein sequence ID" value="GAH17141.1"/>
    <property type="molecule type" value="Genomic_DNA"/>
</dbReference>
<dbReference type="GO" id="GO:0005524">
    <property type="term" value="F:ATP binding"/>
    <property type="evidence" value="ECO:0007669"/>
    <property type="project" value="InterPro"/>
</dbReference>
<accession>X1D8Q2</accession>
<evidence type="ECO:0000313" key="2">
    <source>
        <dbReference type="EMBL" id="GAH17141.1"/>
    </source>
</evidence>
<gene>
    <name evidence="2" type="ORF">S01H4_58819</name>
</gene>
<dbReference type="PROSITE" id="PS50011">
    <property type="entry name" value="PROTEIN_KINASE_DOM"/>
    <property type="match status" value="1"/>
</dbReference>
<name>X1D8Q2_9ZZZZ</name>
<protein>
    <recommendedName>
        <fullName evidence="1">Protein kinase domain-containing protein</fullName>
    </recommendedName>
</protein>
<evidence type="ECO:0000259" key="1">
    <source>
        <dbReference type="PROSITE" id="PS50011"/>
    </source>
</evidence>
<dbReference type="SUPFAM" id="SSF56112">
    <property type="entry name" value="Protein kinase-like (PK-like)"/>
    <property type="match status" value="1"/>
</dbReference>
<feature type="domain" description="Protein kinase" evidence="1">
    <location>
        <begin position="1"/>
        <end position="99"/>
    </location>
</feature>
<feature type="non-terminal residue" evidence="2">
    <location>
        <position position="1"/>
    </location>
</feature>
<organism evidence="2">
    <name type="scientific">marine sediment metagenome</name>
    <dbReference type="NCBI Taxonomy" id="412755"/>
    <lineage>
        <taxon>unclassified sequences</taxon>
        <taxon>metagenomes</taxon>
        <taxon>ecological metagenomes</taxon>
    </lineage>
</organism>
<reference evidence="2" key="1">
    <citation type="journal article" date="2014" name="Front. Microbiol.">
        <title>High frequency of phylogenetically diverse reductive dehalogenase-homologous genes in deep subseafloor sedimentary metagenomes.</title>
        <authorList>
            <person name="Kawai M."/>
            <person name="Futagami T."/>
            <person name="Toyoda A."/>
            <person name="Takaki Y."/>
            <person name="Nishi S."/>
            <person name="Hori S."/>
            <person name="Arai W."/>
            <person name="Tsubouchi T."/>
            <person name="Morono Y."/>
            <person name="Uchiyama I."/>
            <person name="Ito T."/>
            <person name="Fujiyama A."/>
            <person name="Inagaki F."/>
            <person name="Takami H."/>
        </authorList>
    </citation>
    <scope>NUCLEOTIDE SEQUENCE</scope>
    <source>
        <strain evidence="2">Expedition CK06-06</strain>
    </source>
</reference>
<sequence length="99" mass="11387">GTFSYVAPERVLYDVRYPQSDIWSLGATMYSLITKKIIWGDRDFATTTVPMLRQAILLEEPEKLESGIELLDNLVNGMTMKNISDRITSEKILMMLRDQ</sequence>
<dbReference type="InterPro" id="IPR011009">
    <property type="entry name" value="Kinase-like_dom_sf"/>
</dbReference>
<dbReference type="InterPro" id="IPR000719">
    <property type="entry name" value="Prot_kinase_dom"/>
</dbReference>
<comment type="caution">
    <text evidence="2">The sequence shown here is derived from an EMBL/GenBank/DDBJ whole genome shotgun (WGS) entry which is preliminary data.</text>
</comment>
<dbReference type="Gene3D" id="1.10.510.10">
    <property type="entry name" value="Transferase(Phosphotransferase) domain 1"/>
    <property type="match status" value="1"/>
</dbReference>
<proteinExistence type="predicted"/>